<evidence type="ECO:0000256" key="6">
    <source>
        <dbReference type="ARBA" id="ARBA00022538"/>
    </source>
</evidence>
<feature type="transmembrane region" description="Helical" evidence="12">
    <location>
        <begin position="69"/>
        <end position="85"/>
    </location>
</feature>
<keyword evidence="11 12" id="KW-0472">Membrane</keyword>
<dbReference type="Pfam" id="PF03471">
    <property type="entry name" value="CorC_HlyC"/>
    <property type="match status" value="1"/>
</dbReference>
<keyword evidence="9 12" id="KW-1133">Transmembrane helix</keyword>
<keyword evidence="3" id="KW-0050">Antiport</keyword>
<dbReference type="Gene3D" id="1.20.1530.20">
    <property type="match status" value="1"/>
</dbReference>
<dbReference type="GO" id="GO:1902600">
    <property type="term" value="P:proton transmembrane transport"/>
    <property type="evidence" value="ECO:0007669"/>
    <property type="project" value="InterPro"/>
</dbReference>
<keyword evidence="4" id="KW-1003">Cell membrane</keyword>
<dbReference type="Gene3D" id="3.30.70.1450">
    <property type="entry name" value="Regulator of K+ conductance, C-terminal domain"/>
    <property type="match status" value="1"/>
</dbReference>
<dbReference type="SMART" id="SM01091">
    <property type="entry name" value="CorC_HlyC"/>
    <property type="match status" value="1"/>
</dbReference>
<feature type="transmembrane region" description="Helical" evidence="12">
    <location>
        <begin position="310"/>
        <end position="333"/>
    </location>
</feature>
<dbReference type="EMBL" id="BJUK01000003">
    <property type="protein sequence ID" value="GEK46023.1"/>
    <property type="molecule type" value="Genomic_DNA"/>
</dbReference>
<dbReference type="InterPro" id="IPR006153">
    <property type="entry name" value="Cation/H_exchanger_TM"/>
</dbReference>
<feature type="transmembrane region" description="Helical" evidence="12">
    <location>
        <begin position="237"/>
        <end position="264"/>
    </location>
</feature>
<keyword evidence="8" id="KW-0630">Potassium</keyword>
<dbReference type="InterPro" id="IPR036318">
    <property type="entry name" value="FAD-bd_PCMH-like_sf"/>
</dbReference>
<feature type="transmembrane region" description="Helical" evidence="12">
    <location>
        <begin position="285"/>
        <end position="304"/>
    </location>
</feature>
<keyword evidence="6" id="KW-0633">Potassium transport</keyword>
<dbReference type="SUPFAM" id="SSF56176">
    <property type="entry name" value="FAD-binding/transporter-associated domain-like"/>
    <property type="match status" value="1"/>
</dbReference>
<dbReference type="NCBIfam" id="NF003715">
    <property type="entry name" value="PRK05326.1-2"/>
    <property type="match status" value="1"/>
</dbReference>
<proteinExistence type="predicted"/>
<evidence type="ECO:0000256" key="11">
    <source>
        <dbReference type="ARBA" id="ARBA00023136"/>
    </source>
</evidence>
<evidence type="ECO:0000256" key="12">
    <source>
        <dbReference type="SAM" id="Phobius"/>
    </source>
</evidence>
<dbReference type="InterPro" id="IPR005170">
    <property type="entry name" value="Transptr-assoc_dom"/>
</dbReference>
<evidence type="ECO:0000256" key="1">
    <source>
        <dbReference type="ARBA" id="ARBA00004651"/>
    </source>
</evidence>
<keyword evidence="7 12" id="KW-0812">Transmembrane</keyword>
<feature type="transmembrane region" description="Helical" evidence="12">
    <location>
        <begin position="16"/>
        <end position="33"/>
    </location>
</feature>
<accession>A0A510X3N7</accession>
<gene>
    <name evidence="14" type="primary">nhaP2</name>
    <name evidence="14" type="ORF">HPA02_03060</name>
</gene>
<dbReference type="GO" id="GO:0006813">
    <property type="term" value="P:potassium ion transport"/>
    <property type="evidence" value="ECO:0007669"/>
    <property type="project" value="UniProtKB-KW"/>
</dbReference>
<dbReference type="PANTHER" id="PTHR32507">
    <property type="entry name" value="NA(+)/H(+) ANTIPORTER 1"/>
    <property type="match status" value="1"/>
</dbReference>
<dbReference type="GO" id="GO:0008324">
    <property type="term" value="F:monoatomic cation transmembrane transporter activity"/>
    <property type="evidence" value="ECO:0007669"/>
    <property type="project" value="InterPro"/>
</dbReference>
<evidence type="ECO:0000313" key="15">
    <source>
        <dbReference type="Proteomes" id="UP000321275"/>
    </source>
</evidence>
<evidence type="ECO:0000256" key="2">
    <source>
        <dbReference type="ARBA" id="ARBA00022448"/>
    </source>
</evidence>
<dbReference type="Gene3D" id="3.30.465.10">
    <property type="match status" value="1"/>
</dbReference>
<dbReference type="AlphaFoldDB" id="A0A510X3N7"/>
<dbReference type="Pfam" id="PF00999">
    <property type="entry name" value="Na_H_Exchanger"/>
    <property type="match status" value="1"/>
</dbReference>
<dbReference type="InterPro" id="IPR036721">
    <property type="entry name" value="RCK_C_sf"/>
</dbReference>
<evidence type="ECO:0000256" key="9">
    <source>
        <dbReference type="ARBA" id="ARBA00022989"/>
    </source>
</evidence>
<dbReference type="GO" id="GO:0005886">
    <property type="term" value="C:plasma membrane"/>
    <property type="evidence" value="ECO:0007669"/>
    <property type="project" value="UniProtKB-SubCell"/>
</dbReference>
<dbReference type="GO" id="GO:0050660">
    <property type="term" value="F:flavin adenine dinucleotide binding"/>
    <property type="evidence" value="ECO:0007669"/>
    <property type="project" value="InterPro"/>
</dbReference>
<dbReference type="NCBIfam" id="NF003716">
    <property type="entry name" value="PRK05326.1-3"/>
    <property type="match status" value="1"/>
</dbReference>
<evidence type="ECO:0000259" key="13">
    <source>
        <dbReference type="PROSITE" id="PS51202"/>
    </source>
</evidence>
<organism evidence="14 15">
    <name type="scientific">Bisbaumannia pacifica</name>
    <dbReference type="NCBI Taxonomy" id="77098"/>
    <lineage>
        <taxon>Bacteria</taxon>
        <taxon>Pseudomonadati</taxon>
        <taxon>Pseudomonadota</taxon>
        <taxon>Gammaproteobacteria</taxon>
        <taxon>Oceanospirillales</taxon>
        <taxon>Halomonadaceae</taxon>
        <taxon>Bisbaumannia</taxon>
    </lineage>
</organism>
<dbReference type="PROSITE" id="PS51202">
    <property type="entry name" value="RCK_C"/>
    <property type="match status" value="1"/>
</dbReference>
<feature type="transmembrane region" description="Helical" evidence="12">
    <location>
        <begin position="345"/>
        <end position="367"/>
    </location>
</feature>
<evidence type="ECO:0000256" key="5">
    <source>
        <dbReference type="ARBA" id="ARBA00022519"/>
    </source>
</evidence>
<comment type="caution">
    <text evidence="14">The sequence shown here is derived from an EMBL/GenBank/DDBJ whole genome shotgun (WGS) entry which is preliminary data.</text>
</comment>
<sequence>MAYFSYLRECSNAMDSINSLFLLSGLLLALSILASRLSSLVGLPLLLIFLGLGMLAGEEGVLGIQFDDYGLAFLIGHLALAMILLDGGLRTRLKTFRVGFKPALSLATLGVFITSLVVGGIAMWVFELSLVQGLLVGAIVGSTDAAAVFSMLSGRGVNLNERVGATLEIESGTNDPMAIFLTLMLVEVLVGEIGGPVDTLLFLIKQFGLGLVIGIGIGWLSARLLRWVDLAPGLYSLLALALGFLVFGLTAFLGGSGFLAIYLAGLMIGNQPGRHLNFILPVHDGLAWLSQIGLFLVLGLLVTPSEMLHYALPALGVALALIFVARPLAVLLAIKPFFKFRWREVGFISWVGLRGAVPIVLAIFPVIGGVENASLYFNVAFAVVLMSLVIQGGSLSYMARWMKVEVPLGVTPNRRGPLGILPENDYEMFVYRVENQDLDEVPIRLLRFPSGAVISALFRQHAMLHPKGSTLLKQGDVLCVIGRSEDLPVLNRLFNGEARLKRQQAFFGTFTLDGDALMQDVAAAYGLTLSPGEEGMTLGEFVSLRVGGHPVVGDDVGWHGIHWVVSEMAGNKITKVGLRLYQ</sequence>
<dbReference type="InterPro" id="IPR006037">
    <property type="entry name" value="RCK_C"/>
</dbReference>
<dbReference type="SUPFAM" id="SSF116726">
    <property type="entry name" value="TrkA C-terminal domain-like"/>
    <property type="match status" value="1"/>
</dbReference>
<dbReference type="Pfam" id="PF02080">
    <property type="entry name" value="TrkA_C"/>
    <property type="match status" value="1"/>
</dbReference>
<evidence type="ECO:0000313" key="14">
    <source>
        <dbReference type="EMBL" id="GEK46023.1"/>
    </source>
</evidence>
<feature type="domain" description="RCK C-terminal" evidence="13">
    <location>
        <begin position="416"/>
        <end position="496"/>
    </location>
</feature>
<dbReference type="Proteomes" id="UP000321275">
    <property type="component" value="Unassembled WGS sequence"/>
</dbReference>
<keyword evidence="15" id="KW-1185">Reference proteome</keyword>
<feature type="transmembrane region" description="Helical" evidence="12">
    <location>
        <begin position="207"/>
        <end position="225"/>
    </location>
</feature>
<evidence type="ECO:0000256" key="4">
    <source>
        <dbReference type="ARBA" id="ARBA00022475"/>
    </source>
</evidence>
<dbReference type="InterPro" id="IPR038770">
    <property type="entry name" value="Na+/solute_symporter_sf"/>
</dbReference>
<keyword evidence="10" id="KW-0406">Ion transport</keyword>
<evidence type="ECO:0000256" key="8">
    <source>
        <dbReference type="ARBA" id="ARBA00022958"/>
    </source>
</evidence>
<keyword evidence="2" id="KW-0813">Transport</keyword>
<dbReference type="InterPro" id="IPR016169">
    <property type="entry name" value="FAD-bd_PCMH_sub2"/>
</dbReference>
<dbReference type="PANTHER" id="PTHR32507:SF7">
    <property type="entry name" value="K(+)_H(+) ANTIPORTER NHAP2"/>
    <property type="match status" value="1"/>
</dbReference>
<keyword evidence="5" id="KW-0997">Cell inner membrane</keyword>
<evidence type="ECO:0000256" key="7">
    <source>
        <dbReference type="ARBA" id="ARBA00022692"/>
    </source>
</evidence>
<comment type="subcellular location">
    <subcellularLocation>
        <location evidence="1">Cell membrane</location>
        <topology evidence="1">Multi-pass membrane protein</topology>
    </subcellularLocation>
</comment>
<feature type="transmembrane region" description="Helical" evidence="12">
    <location>
        <begin position="106"/>
        <end position="126"/>
    </location>
</feature>
<name>A0A510X3N7_9GAMM</name>
<evidence type="ECO:0000256" key="3">
    <source>
        <dbReference type="ARBA" id="ARBA00022449"/>
    </source>
</evidence>
<evidence type="ECO:0000256" key="10">
    <source>
        <dbReference type="ARBA" id="ARBA00023065"/>
    </source>
</evidence>
<reference evidence="14 15" key="1">
    <citation type="submission" date="2019-07" db="EMBL/GenBank/DDBJ databases">
        <title>Whole genome shotgun sequence of Halomonas pacifica NBRC 102220.</title>
        <authorList>
            <person name="Hosoyama A."/>
            <person name="Uohara A."/>
            <person name="Ohji S."/>
            <person name="Ichikawa N."/>
        </authorList>
    </citation>
    <scope>NUCLEOTIDE SEQUENCE [LARGE SCALE GENOMIC DNA]</scope>
    <source>
        <strain evidence="14 15">NBRC 102220</strain>
    </source>
</reference>
<dbReference type="NCBIfam" id="NF003714">
    <property type="entry name" value="PRK05326.1-1"/>
    <property type="match status" value="1"/>
</dbReference>
<protein>
    <submittedName>
        <fullName evidence="14">K(+)/H(+) antiporter NhaP2</fullName>
    </submittedName>
</protein>
<dbReference type="GO" id="GO:0015297">
    <property type="term" value="F:antiporter activity"/>
    <property type="evidence" value="ECO:0007669"/>
    <property type="project" value="UniProtKB-KW"/>
</dbReference>
<feature type="transmembrane region" description="Helical" evidence="12">
    <location>
        <begin position="373"/>
        <end position="393"/>
    </location>
</feature>